<dbReference type="InterPro" id="IPR017930">
    <property type="entry name" value="Myb_dom"/>
</dbReference>
<feature type="compositionally biased region" description="Basic and acidic residues" evidence="12">
    <location>
        <begin position="720"/>
        <end position="754"/>
    </location>
</feature>
<evidence type="ECO:0000256" key="7">
    <source>
        <dbReference type="ARBA" id="ARBA00023125"/>
    </source>
</evidence>
<evidence type="ECO:0000256" key="6">
    <source>
        <dbReference type="ARBA" id="ARBA00023015"/>
    </source>
</evidence>
<dbReference type="PROSITE" id="PS01357">
    <property type="entry name" value="ZF_ZZ_1"/>
    <property type="match status" value="1"/>
</dbReference>
<feature type="compositionally biased region" description="Basic and acidic residues" evidence="12">
    <location>
        <begin position="620"/>
        <end position="639"/>
    </location>
</feature>
<evidence type="ECO:0000256" key="10">
    <source>
        <dbReference type="PROSITE-ProRule" id="PRU00228"/>
    </source>
</evidence>
<dbReference type="Pfam" id="PF04433">
    <property type="entry name" value="SWIRM"/>
    <property type="match status" value="1"/>
</dbReference>
<protein>
    <recommendedName>
        <fullName evidence="19">SWI/SNF complex subunit SWI3D</fullName>
    </recommendedName>
</protein>
<dbReference type="PANTHER" id="PTHR12802:SF41">
    <property type="entry name" value="BRAHMA ASSOCIATED PROTEIN 155 KDA"/>
    <property type="match status" value="1"/>
</dbReference>
<feature type="domain" description="SANT" evidence="16">
    <location>
        <begin position="369"/>
        <end position="420"/>
    </location>
</feature>
<sequence>MEEKRREAGTQPVAGASDSSALAEPTSSRRRAGAHKRKASNLSGAASNSSSSMPSKRMTREKASLSLHSPIHNGPLTRARQGPSNLASAAAVASASAAAGVRGAGFAVDKPKELAAAQAEALERRKESELEALEAAIEADFEALRSRGANAHVVPSHCGWFSWTKVHPIEERMMPSFFNEKSETRTPDMYMEIRNWILKKFHSNTSTQIELKDLSELEVGDLDARQELMEFLDHWGLINFQPFLPTDSAVPTADDDGAAAKMDLVQNLYRFGTPESGAPVVPKSNLTTPAVPSGLFPESAIAEELARAEGPAVEYHCNSCSADCSRKRYHCQKQADFDLCTECFNNRKFGSGMSSYDFILMEPAEVPGVSGGKWTDQETLLLLEALELYKENWNEIAEHVATKTKAQCILHFLQMPIEDTFLDCDDEIDTSSKENADPASINNDSSVSKDASETKESKTGASEGQPLTTPVETSNAEDTSEVKVGEETSRLEDASEVKVGQETSKPEDTSEVKVEEDVGESWALKALTEAFEAVGYPQAPDNPLSFAAVGNPVMALAVFLSRLLGPDVAIASAHSSLKSISGSSPGIQLAARHCFVLEDPPDDKKEPVGSGRDSQEDGNLEGRNEKEGNSSSVLDDKDLSNNQNKKKIEDSAPEEILNGESTGKEHAAKKQDIIASSEDVGQHNVDDTSNSELQKDHSQSTMNDSGDLTSKVELPPSSVKESEVRTTEKEPPQPAEAAKDVHMTADSLPVEKNELQQSVSSDSVREAPQPIEAPRDVDMTDSLPSEKHKPEQPVATDSVGKPPQPTEASTDVDMMSDSLPAEKEDPPEPVTTNSVEEPSQPKEAPKEAVVVSDSLPSEKNETSPPVTLNSVVDNEASEDQIEDGKKQETIEIKKENKIDRVKRAAVTAISAVAVKAKLLANQEEDQIRQLAAFLIEKQLHKLESKLAFFNEMENVVVRVKEQLDRSRQRLYHERAQIIAARLGLPASSSRAMPPSLPTNRIATNFANAVARPPMSMTAQRPPIQRPMGTVAPTPPNPFTSNTVAGSSIRPSSQDKLPSIGTK</sequence>
<keyword evidence="6" id="KW-0805">Transcription regulation</keyword>
<feature type="compositionally biased region" description="Polar residues" evidence="12">
    <location>
        <begin position="440"/>
        <end position="449"/>
    </location>
</feature>
<organism evidence="18">
    <name type="scientific">Fagus sylvatica</name>
    <name type="common">Beechnut</name>
    <dbReference type="NCBI Taxonomy" id="28930"/>
    <lineage>
        <taxon>Eukaryota</taxon>
        <taxon>Viridiplantae</taxon>
        <taxon>Streptophyta</taxon>
        <taxon>Embryophyta</taxon>
        <taxon>Tracheophyta</taxon>
        <taxon>Spermatophyta</taxon>
        <taxon>Magnoliopsida</taxon>
        <taxon>eudicotyledons</taxon>
        <taxon>Gunneridae</taxon>
        <taxon>Pentapetalae</taxon>
        <taxon>rosids</taxon>
        <taxon>fabids</taxon>
        <taxon>Fagales</taxon>
        <taxon>Fagaceae</taxon>
        <taxon>Fagus</taxon>
    </lineage>
</organism>
<feature type="coiled-coil region" evidence="11">
    <location>
        <begin position="112"/>
        <end position="139"/>
    </location>
</feature>
<dbReference type="InterPro" id="IPR000433">
    <property type="entry name" value="Znf_ZZ"/>
</dbReference>
<evidence type="ECO:0000259" key="17">
    <source>
        <dbReference type="PROSITE" id="PS51294"/>
    </source>
</evidence>
<dbReference type="SUPFAM" id="SSF57850">
    <property type="entry name" value="RING/U-box"/>
    <property type="match status" value="1"/>
</dbReference>
<feature type="region of interest" description="Disordered" evidence="12">
    <location>
        <begin position="598"/>
        <end position="868"/>
    </location>
</feature>
<evidence type="ECO:0000256" key="9">
    <source>
        <dbReference type="ARBA" id="ARBA00023242"/>
    </source>
</evidence>
<dbReference type="GO" id="GO:0003677">
    <property type="term" value="F:DNA binding"/>
    <property type="evidence" value="ECO:0007669"/>
    <property type="project" value="UniProtKB-KW"/>
</dbReference>
<evidence type="ECO:0000256" key="4">
    <source>
        <dbReference type="ARBA" id="ARBA00022771"/>
    </source>
</evidence>
<accession>A0A2N9IU24</accession>
<dbReference type="GO" id="GO:0005634">
    <property type="term" value="C:nucleus"/>
    <property type="evidence" value="ECO:0007669"/>
    <property type="project" value="UniProtKB-SubCell"/>
</dbReference>
<evidence type="ECO:0000313" key="18">
    <source>
        <dbReference type="EMBL" id="SPD27649.1"/>
    </source>
</evidence>
<name>A0A2N9IU24_FAGSY</name>
<keyword evidence="7" id="KW-0238">DNA-binding</keyword>
<feature type="compositionally biased region" description="Basic and acidic residues" evidence="12">
    <location>
        <begin position="773"/>
        <end position="791"/>
    </location>
</feature>
<dbReference type="Pfam" id="PF00569">
    <property type="entry name" value="ZZ"/>
    <property type="match status" value="1"/>
</dbReference>
<feature type="domain" description="HTH myb-type" evidence="17">
    <location>
        <begin position="367"/>
        <end position="420"/>
    </location>
</feature>
<dbReference type="InterPro" id="IPR009057">
    <property type="entry name" value="Homeodomain-like_sf"/>
</dbReference>
<dbReference type="InterPro" id="IPR043145">
    <property type="entry name" value="Znf_ZZ_sf"/>
</dbReference>
<feature type="compositionally biased region" description="Low complexity" evidence="12">
    <location>
        <begin position="40"/>
        <end position="52"/>
    </location>
</feature>
<feature type="domain" description="ZZ-type" evidence="14">
    <location>
        <begin position="312"/>
        <end position="366"/>
    </location>
</feature>
<feature type="region of interest" description="Disordered" evidence="12">
    <location>
        <begin position="1"/>
        <end position="82"/>
    </location>
</feature>
<feature type="compositionally biased region" description="Basic residues" evidence="12">
    <location>
        <begin position="28"/>
        <end position="39"/>
    </location>
</feature>
<keyword evidence="9" id="KW-0539">Nucleus</keyword>
<dbReference type="PROSITE" id="PS51294">
    <property type="entry name" value="HTH_MYB"/>
    <property type="match status" value="1"/>
</dbReference>
<evidence type="ECO:0000259" key="15">
    <source>
        <dbReference type="PROSITE" id="PS50934"/>
    </source>
</evidence>
<dbReference type="InterPro" id="IPR041984">
    <property type="entry name" value="Rsc8/Ssr1/Ssr2_ZZ"/>
</dbReference>
<keyword evidence="8" id="KW-0804">Transcription</keyword>
<dbReference type="CDD" id="cd00167">
    <property type="entry name" value="SANT"/>
    <property type="match status" value="1"/>
</dbReference>
<evidence type="ECO:0000259" key="13">
    <source>
        <dbReference type="PROSITE" id="PS50090"/>
    </source>
</evidence>
<dbReference type="GO" id="GO:0008270">
    <property type="term" value="F:zinc ion binding"/>
    <property type="evidence" value="ECO:0007669"/>
    <property type="project" value="UniProtKB-KW"/>
</dbReference>
<dbReference type="PANTHER" id="PTHR12802">
    <property type="entry name" value="SWI/SNF COMPLEX-RELATED"/>
    <property type="match status" value="1"/>
</dbReference>
<dbReference type="PROSITE" id="PS50934">
    <property type="entry name" value="SWIRM"/>
    <property type="match status" value="1"/>
</dbReference>
<feature type="compositionally biased region" description="Polar residues" evidence="12">
    <location>
        <begin position="459"/>
        <end position="477"/>
    </location>
</feature>
<dbReference type="InterPro" id="IPR032451">
    <property type="entry name" value="SMARCC_C"/>
</dbReference>
<dbReference type="InterPro" id="IPR001005">
    <property type="entry name" value="SANT/Myb"/>
</dbReference>
<evidence type="ECO:0000256" key="2">
    <source>
        <dbReference type="ARBA" id="ARBA00022473"/>
    </source>
</evidence>
<dbReference type="AlphaFoldDB" id="A0A2N9IU24"/>
<feature type="domain" description="SWIRM" evidence="15">
    <location>
        <begin position="152"/>
        <end position="249"/>
    </location>
</feature>
<feature type="compositionally biased region" description="Basic and acidic residues" evidence="12">
    <location>
        <begin position="662"/>
        <end position="672"/>
    </location>
</feature>
<dbReference type="EMBL" id="OIVN01006201">
    <property type="protein sequence ID" value="SPD27649.1"/>
    <property type="molecule type" value="Genomic_DNA"/>
</dbReference>
<keyword evidence="4 10" id="KW-0863">Zinc-finger</keyword>
<evidence type="ECO:0000259" key="14">
    <source>
        <dbReference type="PROSITE" id="PS50135"/>
    </source>
</evidence>
<comment type="subcellular location">
    <subcellularLocation>
        <location evidence="1">Nucleus</location>
    </subcellularLocation>
</comment>
<dbReference type="PROSITE" id="PS50135">
    <property type="entry name" value="ZF_ZZ_2"/>
    <property type="match status" value="1"/>
</dbReference>
<reference evidence="18" key="1">
    <citation type="submission" date="2018-02" db="EMBL/GenBank/DDBJ databases">
        <authorList>
            <person name="Cohen D.B."/>
            <person name="Kent A.D."/>
        </authorList>
    </citation>
    <scope>NUCLEOTIDE SEQUENCE</scope>
</reference>
<dbReference type="InterPro" id="IPR036388">
    <property type="entry name" value="WH-like_DNA-bd_sf"/>
</dbReference>
<keyword evidence="5" id="KW-0862">Zinc</keyword>
<dbReference type="PROSITE" id="PS50090">
    <property type="entry name" value="MYB_LIKE"/>
    <property type="match status" value="1"/>
</dbReference>
<evidence type="ECO:0000256" key="1">
    <source>
        <dbReference type="ARBA" id="ARBA00004123"/>
    </source>
</evidence>
<dbReference type="PROSITE" id="PS51293">
    <property type="entry name" value="SANT"/>
    <property type="match status" value="1"/>
</dbReference>
<feature type="compositionally biased region" description="Polar residues" evidence="12">
    <location>
        <begin position="1038"/>
        <end position="1062"/>
    </location>
</feature>
<dbReference type="Gene3D" id="1.10.10.10">
    <property type="entry name" value="Winged helix-like DNA-binding domain superfamily/Winged helix DNA-binding domain"/>
    <property type="match status" value="1"/>
</dbReference>
<dbReference type="Pfam" id="PF00249">
    <property type="entry name" value="Myb_DNA-binding"/>
    <property type="match status" value="1"/>
</dbReference>
<proteinExistence type="predicted"/>
<feature type="compositionally biased region" description="Basic and acidic residues" evidence="12">
    <location>
        <begin position="480"/>
        <end position="496"/>
    </location>
</feature>
<dbReference type="InterPro" id="IPR017884">
    <property type="entry name" value="SANT_dom"/>
</dbReference>
<dbReference type="Pfam" id="PF16495">
    <property type="entry name" value="SWIRM-assoc_1"/>
    <property type="match status" value="1"/>
</dbReference>
<dbReference type="SUPFAM" id="SSF46689">
    <property type="entry name" value="Homeodomain-like"/>
    <property type="match status" value="2"/>
</dbReference>
<evidence type="ECO:0000256" key="11">
    <source>
        <dbReference type="SAM" id="Coils"/>
    </source>
</evidence>
<keyword evidence="3" id="KW-0479">Metal-binding</keyword>
<keyword evidence="11" id="KW-0175">Coiled coil</keyword>
<dbReference type="Gene3D" id="3.30.60.90">
    <property type="match status" value="1"/>
</dbReference>
<evidence type="ECO:0000256" key="3">
    <source>
        <dbReference type="ARBA" id="ARBA00022723"/>
    </source>
</evidence>
<dbReference type="CDD" id="cd02336">
    <property type="entry name" value="ZZ_RSC8"/>
    <property type="match status" value="1"/>
</dbReference>
<feature type="compositionally biased region" description="Basic and acidic residues" evidence="12">
    <location>
        <begin position="504"/>
        <end position="514"/>
    </location>
</feature>
<evidence type="ECO:0008006" key="19">
    <source>
        <dbReference type="Google" id="ProtNLM"/>
    </source>
</evidence>
<feature type="region of interest" description="Disordered" evidence="12">
    <location>
        <begin position="1019"/>
        <end position="1062"/>
    </location>
</feature>
<dbReference type="Gene3D" id="1.10.10.60">
    <property type="entry name" value="Homeodomain-like"/>
    <property type="match status" value="1"/>
</dbReference>
<feature type="domain" description="Myb-like" evidence="13">
    <location>
        <begin position="366"/>
        <end position="416"/>
    </location>
</feature>
<feature type="compositionally biased region" description="Polar residues" evidence="12">
    <location>
        <begin position="699"/>
        <end position="708"/>
    </location>
</feature>
<keyword evidence="2" id="KW-0217">Developmental protein</keyword>
<evidence type="ECO:0000259" key="16">
    <source>
        <dbReference type="PROSITE" id="PS51293"/>
    </source>
</evidence>
<evidence type="ECO:0000256" key="5">
    <source>
        <dbReference type="ARBA" id="ARBA00022833"/>
    </source>
</evidence>
<dbReference type="FunFam" id="1.10.10.60:FF:000014">
    <property type="entry name" value="SWI/SNF complex subunit SMARCC2 isoform C"/>
    <property type="match status" value="1"/>
</dbReference>
<feature type="region of interest" description="Disordered" evidence="12">
    <location>
        <begin position="429"/>
        <end position="514"/>
    </location>
</feature>
<gene>
    <name evidence="18" type="ORF">FSB_LOCUS55531</name>
</gene>
<evidence type="ECO:0000256" key="8">
    <source>
        <dbReference type="ARBA" id="ARBA00023163"/>
    </source>
</evidence>
<dbReference type="SMART" id="SM00291">
    <property type="entry name" value="ZnF_ZZ"/>
    <property type="match status" value="1"/>
</dbReference>
<evidence type="ECO:0000256" key="12">
    <source>
        <dbReference type="SAM" id="MobiDB-lite"/>
    </source>
</evidence>
<dbReference type="SMART" id="SM00717">
    <property type="entry name" value="SANT"/>
    <property type="match status" value="1"/>
</dbReference>
<dbReference type="InterPro" id="IPR007526">
    <property type="entry name" value="SWIRM"/>
</dbReference>